<dbReference type="GO" id="GO:0005543">
    <property type="term" value="F:phospholipid binding"/>
    <property type="evidence" value="ECO:0007669"/>
    <property type="project" value="TreeGrafter"/>
</dbReference>
<dbReference type="SMART" id="SM00273">
    <property type="entry name" value="ENTH"/>
    <property type="match status" value="1"/>
</dbReference>
<feature type="region of interest" description="Disordered" evidence="1">
    <location>
        <begin position="178"/>
        <end position="203"/>
    </location>
</feature>
<sequence length="515" mass="55478">MNFTSFHAAKEFLRVKASGSEFVQLVHDATSEEPWGPTGAQMDDICLAFPRGASKIMDEINLRLKNREKSWRACYKSLLVIDHLARNISDSDLPALRSVLPTVQLISQTFYYTGRSGTDHGLSVRERARKLCDLLSDTNVLRDERRKAMATRNKLSISSAGCGPFGGQSASCNDGFSSGNGSSHNFSTRIGTNFSRSREEQEREDMELAAKLQREEELRSGVTVADVERTFHQDKGRTGSTVKTSTVDADAILARRLQEEEERLRYAQNTVGKAEATSTLNTNCARASETNRPKNEAPKADLLEDLFAPAASAPPASSESLKQPASHTQQQATTDIFAFTNASAPQQQFFGQQQPEQQQFQGMQPAVAGFPQMGIPPQQYPIVGAAQGWGMGAPPPSQLAQHPGMPQVPAQGQTTAWFGPGQPQAWSGGMQPHGAMAAPPGNSGTFGPFATQVPAPLGAVPDSRSATLQSGGGNASHTMNTMEQQIAQFSGNFSGQASKPPMSLDGLMAERRGGY</sequence>
<dbReference type="GO" id="GO:0005768">
    <property type="term" value="C:endosome"/>
    <property type="evidence" value="ECO:0007669"/>
    <property type="project" value="TreeGrafter"/>
</dbReference>
<dbReference type="EMBL" id="HE573027">
    <property type="protein sequence ID" value="CCC52566.1"/>
    <property type="molecule type" value="Genomic_DNA"/>
</dbReference>
<feature type="domain" description="ENTH" evidence="2">
    <location>
        <begin position="14"/>
        <end position="145"/>
    </location>
</feature>
<feature type="compositionally biased region" description="Polar residues" evidence="1">
    <location>
        <begin position="319"/>
        <end position="331"/>
    </location>
</feature>
<dbReference type="PROSITE" id="PS50942">
    <property type="entry name" value="ENTH"/>
    <property type="match status" value="1"/>
</dbReference>
<dbReference type="FunFam" id="1.25.40.90:FF:000006">
    <property type="entry name" value="Clathrin interactor 1"/>
    <property type="match status" value="1"/>
</dbReference>
<dbReference type="CDD" id="cd03571">
    <property type="entry name" value="ENTH"/>
    <property type="match status" value="1"/>
</dbReference>
<dbReference type="InterPro" id="IPR013809">
    <property type="entry name" value="ENTH"/>
</dbReference>
<proteinExistence type="predicted"/>
<protein>
    <submittedName>
        <fullName evidence="3">Putative epsin</fullName>
    </submittedName>
</protein>
<dbReference type="Pfam" id="PF01417">
    <property type="entry name" value="ENTH"/>
    <property type="match status" value="1"/>
</dbReference>
<evidence type="ECO:0000259" key="2">
    <source>
        <dbReference type="PROSITE" id="PS50942"/>
    </source>
</evidence>
<dbReference type="AlphaFoldDB" id="G0U9T5"/>
<dbReference type="SUPFAM" id="SSF48464">
    <property type="entry name" value="ENTH/VHS domain"/>
    <property type="match status" value="1"/>
</dbReference>
<evidence type="ECO:0000256" key="1">
    <source>
        <dbReference type="SAM" id="MobiDB-lite"/>
    </source>
</evidence>
<feature type="compositionally biased region" description="Low complexity" evidence="1">
    <location>
        <begin position="178"/>
        <end position="187"/>
    </location>
</feature>
<gene>
    <name evidence="3" type="ORF">TVY486_1100510</name>
</gene>
<dbReference type="VEuPathDB" id="TriTrypDB:TvY486_1100510"/>
<accession>G0U9T5</accession>
<dbReference type="GO" id="GO:0030276">
    <property type="term" value="F:clathrin binding"/>
    <property type="evidence" value="ECO:0007669"/>
    <property type="project" value="TreeGrafter"/>
</dbReference>
<dbReference type="InterPro" id="IPR008942">
    <property type="entry name" value="ENTH_VHS"/>
</dbReference>
<name>G0U9T5_TRYVY</name>
<dbReference type="GO" id="GO:0030125">
    <property type="term" value="C:clathrin vesicle coat"/>
    <property type="evidence" value="ECO:0007669"/>
    <property type="project" value="TreeGrafter"/>
</dbReference>
<dbReference type="Gene3D" id="1.25.40.90">
    <property type="match status" value="1"/>
</dbReference>
<dbReference type="OMA" id="ACNEIMA"/>
<organism evidence="3">
    <name type="scientific">Trypanosoma vivax (strain Y486)</name>
    <dbReference type="NCBI Taxonomy" id="1055687"/>
    <lineage>
        <taxon>Eukaryota</taxon>
        <taxon>Discoba</taxon>
        <taxon>Euglenozoa</taxon>
        <taxon>Kinetoplastea</taxon>
        <taxon>Metakinetoplastina</taxon>
        <taxon>Trypanosomatida</taxon>
        <taxon>Trypanosomatidae</taxon>
        <taxon>Trypanosoma</taxon>
        <taxon>Duttonella</taxon>
    </lineage>
</organism>
<dbReference type="PANTHER" id="PTHR12276">
    <property type="entry name" value="EPSIN/ENT-RELATED"/>
    <property type="match status" value="1"/>
</dbReference>
<evidence type="ECO:0000313" key="3">
    <source>
        <dbReference type="EMBL" id="CCC52566.1"/>
    </source>
</evidence>
<dbReference type="GO" id="GO:0006897">
    <property type="term" value="P:endocytosis"/>
    <property type="evidence" value="ECO:0007669"/>
    <property type="project" value="TreeGrafter"/>
</dbReference>
<reference evidence="3" key="1">
    <citation type="journal article" date="2012" name="Proc. Natl. Acad. Sci. U.S.A.">
        <title>Antigenic diversity is generated by distinct evolutionary mechanisms in African trypanosome species.</title>
        <authorList>
            <person name="Jackson A.P."/>
            <person name="Berry A."/>
            <person name="Aslett M."/>
            <person name="Allison H.C."/>
            <person name="Burton P."/>
            <person name="Vavrova-Anderson J."/>
            <person name="Brown R."/>
            <person name="Browne H."/>
            <person name="Corton N."/>
            <person name="Hauser H."/>
            <person name="Gamble J."/>
            <person name="Gilderthorp R."/>
            <person name="Marcello L."/>
            <person name="McQuillan J."/>
            <person name="Otto T.D."/>
            <person name="Quail M.A."/>
            <person name="Sanders M.J."/>
            <person name="van Tonder A."/>
            <person name="Ginger M.L."/>
            <person name="Field M.C."/>
            <person name="Barry J.D."/>
            <person name="Hertz-Fowler C."/>
            <person name="Berriman M."/>
        </authorList>
    </citation>
    <scope>NUCLEOTIDE SEQUENCE</scope>
    <source>
        <strain evidence="3">Y486</strain>
    </source>
</reference>
<dbReference type="PANTHER" id="PTHR12276:SF45">
    <property type="entry name" value="CLATHRIN INTERACTOR 1"/>
    <property type="match status" value="1"/>
</dbReference>
<feature type="region of interest" description="Disordered" evidence="1">
    <location>
        <begin position="311"/>
        <end position="331"/>
    </location>
</feature>
<dbReference type="GO" id="GO:0005886">
    <property type="term" value="C:plasma membrane"/>
    <property type="evidence" value="ECO:0007669"/>
    <property type="project" value="TreeGrafter"/>
</dbReference>